<keyword evidence="2" id="KW-0812">Transmembrane</keyword>
<evidence type="ECO:0000256" key="2">
    <source>
        <dbReference type="SAM" id="Phobius"/>
    </source>
</evidence>
<comment type="similarity">
    <text evidence="1">Belongs to the peptidase U4 family.</text>
</comment>
<evidence type="ECO:0000256" key="1">
    <source>
        <dbReference type="PIRNR" id="PIRNR018571"/>
    </source>
</evidence>
<feature type="transmembrane region" description="Helical" evidence="2">
    <location>
        <begin position="36"/>
        <end position="56"/>
    </location>
</feature>
<keyword evidence="1 3" id="KW-0378">Hydrolase</keyword>
<keyword evidence="4" id="KW-1185">Reference proteome</keyword>
<keyword evidence="1" id="KW-1003">Cell membrane</keyword>
<organism evidence="3 4">
    <name type="scientific">Sporolactobacillus spathodeae</name>
    <dbReference type="NCBI Taxonomy" id="1465502"/>
    <lineage>
        <taxon>Bacteria</taxon>
        <taxon>Bacillati</taxon>
        <taxon>Bacillota</taxon>
        <taxon>Bacilli</taxon>
        <taxon>Bacillales</taxon>
        <taxon>Sporolactobacillaceae</taxon>
        <taxon>Sporolactobacillus</taxon>
    </lineage>
</organism>
<evidence type="ECO:0000313" key="3">
    <source>
        <dbReference type="EMBL" id="MBM7658284.1"/>
    </source>
</evidence>
<dbReference type="PIRSF" id="PIRSF018571">
    <property type="entry name" value="SpoIIGA"/>
    <property type="match status" value="1"/>
</dbReference>
<keyword evidence="1 2" id="KW-0472">Membrane</keyword>
<comment type="subcellular location">
    <subcellularLocation>
        <location evidence="1">Cell membrane</location>
    </subcellularLocation>
</comment>
<feature type="transmembrane region" description="Helical" evidence="2">
    <location>
        <begin position="90"/>
        <end position="109"/>
    </location>
</feature>
<name>A0ABS2QAT9_9BACL</name>
<keyword evidence="1" id="KW-0645">Protease</keyword>
<comment type="function">
    <text evidence="1">Probable aspartic protease that is responsible for the proteolytic cleavage of the RNA polymerase sigma E factor (SigE/spoIIGB) to yield the active peptide in the mother cell during sporulation. Responds to a signal from the forespore that is triggered by the extracellular signal protein SpoIIR.</text>
</comment>
<dbReference type="InterPro" id="IPR005081">
    <property type="entry name" value="SpoIIGA"/>
</dbReference>
<comment type="caution">
    <text evidence="3">The sequence shown here is derived from an EMBL/GenBank/DDBJ whole genome shotgun (WGS) entry which is preliminary data.</text>
</comment>
<gene>
    <name evidence="3" type="ORF">JOC27_001737</name>
</gene>
<proteinExistence type="inferred from homology"/>
<protein>
    <recommendedName>
        <fullName evidence="1">Sporulation sigma-E factor-processing peptidase</fullName>
        <ecNumber evidence="1">3.4.23.-</ecNumber>
    </recommendedName>
    <alternativeName>
        <fullName evidence="1">Membrane-associated aspartic protease</fullName>
    </alternativeName>
    <alternativeName>
        <fullName evidence="1">Stage II sporulation protein GA</fullName>
    </alternativeName>
</protein>
<evidence type="ECO:0000313" key="4">
    <source>
        <dbReference type="Proteomes" id="UP000823201"/>
    </source>
</evidence>
<keyword evidence="1" id="KW-0064">Aspartyl protease</keyword>
<feature type="transmembrane region" description="Helical" evidence="2">
    <location>
        <begin position="6"/>
        <end position="24"/>
    </location>
</feature>
<dbReference type="EMBL" id="JAFBEV010000014">
    <property type="protein sequence ID" value="MBM7658284.1"/>
    <property type="molecule type" value="Genomic_DNA"/>
</dbReference>
<accession>A0ABS2QAT9</accession>
<dbReference type="RefSeq" id="WP_205006845.1">
    <property type="nucleotide sequence ID" value="NZ_CBCRXA010000013.1"/>
</dbReference>
<keyword evidence="1" id="KW-0749">Sporulation</keyword>
<keyword evidence="2" id="KW-1133">Transmembrane helix</keyword>
<feature type="transmembrane region" description="Helical" evidence="2">
    <location>
        <begin position="62"/>
        <end position="78"/>
    </location>
</feature>
<comment type="subunit">
    <text evidence="1">Self-associates. Interacts with SigE. Interacts with SpoIIR.</text>
</comment>
<reference evidence="3 4" key="1">
    <citation type="submission" date="2021-01" db="EMBL/GenBank/DDBJ databases">
        <title>Genomic Encyclopedia of Type Strains, Phase IV (KMG-IV): sequencing the most valuable type-strain genomes for metagenomic binning, comparative biology and taxonomic classification.</title>
        <authorList>
            <person name="Goeker M."/>
        </authorList>
    </citation>
    <scope>NUCLEOTIDE SEQUENCE [LARGE SCALE GENOMIC DNA]</scope>
    <source>
        <strain evidence="3 4">DSM 100968</strain>
    </source>
</reference>
<dbReference type="EC" id="3.4.23.-" evidence="1"/>
<sequence>MVVYLDAIWLLNLLIDACLLKLTAFMLKRDIHWWRLWLGALFASLIVVLLFTPISFVLGGPAGKLVFSMIIILIAFGYNKASVFLQNLAAFYFSAFAIGGGLFALHYFMQNESFYANNHFLTTMNYGDPISWLFVVLGFPLLWYFSKRRINQTVIRKWNQSTLASVNITINDHVVQAKGMIDSGNKLCDPLTRQPVIFLSRDACADEFPEVLFSQEQASEATQWIETLSEDWQLRLALIPYQAVDGKKQFIWAFRPDQLTLIHEGHVYQTNRVLIAPTSHQLSSTGDFNCILHPDLLLNGKSAKTAS</sequence>
<feature type="transmembrane region" description="Helical" evidence="2">
    <location>
        <begin position="129"/>
        <end position="146"/>
    </location>
</feature>
<dbReference type="GO" id="GO:0016787">
    <property type="term" value="F:hydrolase activity"/>
    <property type="evidence" value="ECO:0007669"/>
    <property type="project" value="UniProtKB-KW"/>
</dbReference>
<dbReference type="NCBIfam" id="TIGR02854">
    <property type="entry name" value="spore_II_GA"/>
    <property type="match status" value="1"/>
</dbReference>
<dbReference type="Proteomes" id="UP000823201">
    <property type="component" value="Unassembled WGS sequence"/>
</dbReference>
<dbReference type="Pfam" id="PF03419">
    <property type="entry name" value="Peptidase_U4"/>
    <property type="match status" value="1"/>
</dbReference>